<dbReference type="CTD" id="20236399"/>
<feature type="region of interest" description="Disordered" evidence="1">
    <location>
        <begin position="76"/>
        <end position="97"/>
    </location>
</feature>
<feature type="compositionally biased region" description="Acidic residues" evidence="1">
    <location>
        <begin position="166"/>
        <end position="178"/>
    </location>
</feature>
<feature type="region of interest" description="Disordered" evidence="1">
    <location>
        <begin position="25"/>
        <end position="59"/>
    </location>
</feature>
<dbReference type="AlphaFoldDB" id="V4A1V2"/>
<dbReference type="OrthoDB" id="8196919at2759"/>
<reference evidence="2 3" key="1">
    <citation type="journal article" date="2013" name="Nature">
        <title>Insights into bilaterian evolution from three spiralian genomes.</title>
        <authorList>
            <person name="Simakov O."/>
            <person name="Marletaz F."/>
            <person name="Cho S.J."/>
            <person name="Edsinger-Gonzales E."/>
            <person name="Havlak P."/>
            <person name="Hellsten U."/>
            <person name="Kuo D.H."/>
            <person name="Larsson T."/>
            <person name="Lv J."/>
            <person name="Arendt D."/>
            <person name="Savage R."/>
            <person name="Osoegawa K."/>
            <person name="de Jong P."/>
            <person name="Grimwood J."/>
            <person name="Chapman J.A."/>
            <person name="Shapiro H."/>
            <person name="Aerts A."/>
            <person name="Otillar R.P."/>
            <person name="Terry A.Y."/>
            <person name="Boore J.L."/>
            <person name="Grigoriev I.V."/>
            <person name="Lindberg D.R."/>
            <person name="Seaver E.C."/>
            <person name="Weisblat D.A."/>
            <person name="Putnam N.H."/>
            <person name="Rokhsar D.S."/>
        </authorList>
    </citation>
    <scope>NUCLEOTIDE SEQUENCE [LARGE SCALE GENOMIC DNA]</scope>
</reference>
<dbReference type="OMA" id="YELPKIC"/>
<dbReference type="Proteomes" id="UP000030746">
    <property type="component" value="Unassembled WGS sequence"/>
</dbReference>
<name>V4A1V2_LOTGI</name>
<feature type="compositionally biased region" description="Polar residues" evidence="1">
    <location>
        <begin position="29"/>
        <end position="43"/>
    </location>
</feature>
<dbReference type="GeneID" id="20236399"/>
<evidence type="ECO:0000256" key="1">
    <source>
        <dbReference type="SAM" id="MobiDB-lite"/>
    </source>
</evidence>
<feature type="compositionally biased region" description="Polar residues" evidence="1">
    <location>
        <begin position="76"/>
        <end position="92"/>
    </location>
</feature>
<sequence>MNIFKKSRSRSPSFEIPKLCFPLQKQKRSTSVDCPSPEPTQLQVPFENRGRSSSFDSSSLQQSGFNLLQVPFGDSRSNSLDNSPTWSASSDENVSEEKYNKNLKLPKYQKRRSSLDIPRICMHCLHMETLAQEKRAHDLTSAQSEPHNLQFGRSRSFSDCSSTDLSDLDDTLSSEGESDDKNDQENMIVIRSASASPVPTQTKTDQLDYKNVVTLHVPVVKQRSSSMDAAYMAVPKLSPKPLRKGSFDDRRSDEHKQIRSSSVDVAFPTEEDASFKAITHTGGKGQKHMIQIGVI</sequence>
<organism evidence="2 3">
    <name type="scientific">Lottia gigantea</name>
    <name type="common">Giant owl limpet</name>
    <dbReference type="NCBI Taxonomy" id="225164"/>
    <lineage>
        <taxon>Eukaryota</taxon>
        <taxon>Metazoa</taxon>
        <taxon>Spiralia</taxon>
        <taxon>Lophotrochozoa</taxon>
        <taxon>Mollusca</taxon>
        <taxon>Gastropoda</taxon>
        <taxon>Patellogastropoda</taxon>
        <taxon>Lottioidea</taxon>
        <taxon>Lottiidae</taxon>
        <taxon>Lottia</taxon>
    </lineage>
</organism>
<dbReference type="KEGG" id="lgi:LOTGIDRAFT_154780"/>
<feature type="compositionally biased region" description="Low complexity" evidence="1">
    <location>
        <begin position="151"/>
        <end position="165"/>
    </location>
</feature>
<dbReference type="RefSeq" id="XP_009062227.1">
    <property type="nucleotide sequence ID" value="XM_009063979.1"/>
</dbReference>
<dbReference type="HOGENOM" id="CLU_944246_0_0_1"/>
<dbReference type="EMBL" id="KB202953">
    <property type="protein sequence ID" value="ESO87281.1"/>
    <property type="molecule type" value="Genomic_DNA"/>
</dbReference>
<proteinExistence type="predicted"/>
<evidence type="ECO:0000313" key="3">
    <source>
        <dbReference type="Proteomes" id="UP000030746"/>
    </source>
</evidence>
<protein>
    <recommendedName>
        <fullName evidence="4">Eye-specific diacylglycerol kinase</fullName>
    </recommendedName>
</protein>
<evidence type="ECO:0000313" key="2">
    <source>
        <dbReference type="EMBL" id="ESO87281.1"/>
    </source>
</evidence>
<gene>
    <name evidence="2" type="ORF">LOTGIDRAFT_154780</name>
</gene>
<keyword evidence="3" id="KW-1185">Reference proteome</keyword>
<feature type="region of interest" description="Disordered" evidence="1">
    <location>
        <begin position="136"/>
        <end position="185"/>
    </location>
</feature>
<evidence type="ECO:0008006" key="4">
    <source>
        <dbReference type="Google" id="ProtNLM"/>
    </source>
</evidence>
<accession>V4A1V2</accession>